<name>A0ABR2WFY9_9FUNG</name>
<keyword evidence="3" id="KW-1185">Reference proteome</keyword>
<dbReference type="EMBL" id="JASJQH010002164">
    <property type="protein sequence ID" value="KAK9760407.1"/>
    <property type="molecule type" value="Genomic_DNA"/>
</dbReference>
<accession>A0ABR2WFY9</accession>
<protein>
    <submittedName>
        <fullName evidence="2">Uncharacterized protein</fullName>
    </submittedName>
</protein>
<organism evidence="2 3">
    <name type="scientific">Basidiobolus ranarum</name>
    <dbReference type="NCBI Taxonomy" id="34480"/>
    <lineage>
        <taxon>Eukaryota</taxon>
        <taxon>Fungi</taxon>
        <taxon>Fungi incertae sedis</taxon>
        <taxon>Zoopagomycota</taxon>
        <taxon>Entomophthoromycotina</taxon>
        <taxon>Basidiobolomycetes</taxon>
        <taxon>Basidiobolales</taxon>
        <taxon>Basidiobolaceae</taxon>
        <taxon>Basidiobolus</taxon>
    </lineage>
</organism>
<feature type="non-terminal residue" evidence="2">
    <location>
        <position position="1"/>
    </location>
</feature>
<gene>
    <name evidence="2" type="ORF">K7432_015585</name>
</gene>
<evidence type="ECO:0000313" key="3">
    <source>
        <dbReference type="Proteomes" id="UP001479436"/>
    </source>
</evidence>
<dbReference type="Proteomes" id="UP001479436">
    <property type="component" value="Unassembled WGS sequence"/>
</dbReference>
<sequence>DEKNPSEENETDIDPPTITPEESLESPSENTPDQADEEQGGSEQAIPSKDQQSSPSLSSALKYLNITQLHPDQALLDQVTGKSSSESSALSDSY</sequence>
<reference evidence="2 3" key="1">
    <citation type="submission" date="2023-04" db="EMBL/GenBank/DDBJ databases">
        <title>Genome of Basidiobolus ranarum AG-B5.</title>
        <authorList>
            <person name="Stajich J.E."/>
            <person name="Carter-House D."/>
            <person name="Gryganskyi A."/>
        </authorList>
    </citation>
    <scope>NUCLEOTIDE SEQUENCE [LARGE SCALE GENOMIC DNA]</scope>
    <source>
        <strain evidence="2 3">AG-B5</strain>
    </source>
</reference>
<evidence type="ECO:0000313" key="2">
    <source>
        <dbReference type="EMBL" id="KAK9760407.1"/>
    </source>
</evidence>
<evidence type="ECO:0000256" key="1">
    <source>
        <dbReference type="SAM" id="MobiDB-lite"/>
    </source>
</evidence>
<comment type="caution">
    <text evidence="2">The sequence shown here is derived from an EMBL/GenBank/DDBJ whole genome shotgun (WGS) entry which is preliminary data.</text>
</comment>
<proteinExistence type="predicted"/>
<feature type="region of interest" description="Disordered" evidence="1">
    <location>
        <begin position="1"/>
        <end position="59"/>
    </location>
</feature>
<feature type="compositionally biased region" description="Low complexity" evidence="1">
    <location>
        <begin position="47"/>
        <end position="59"/>
    </location>
</feature>